<sequence length="1071" mass="124309">MVLDKIFRFIVFATICLLPSLVYGQFYQGSNQEYGKNRVQYSSFGWKSHNYKRFRIYYSSADTKLAYYSAKAFDYYLREAEQKLEFKFPEKMEVIVFENHAKFKQSNIGLLQDEQTQIAGTSRIFGSKIFVYYEANHQNFNKSVKFAVYEALIKNMLLGNDWKNVLKSSVQSGVPDWMEQGLIRYLTVGWDSEIESRTKDLVLTNKLSKFNNLSTEDKIYAGHAMWNYIGESYGKSSIPAIINLTRYTQSIERSLYTTLSLDFQKLNTNYIAFYKGRYVRDYKVQKEPTGEEISFKKKKDGVYYSFKLSSDGKHVAYVENRLGQYRVKLLDLATKKRKTIYKAGTKLERIQDYSFPVLEWHPKVNAFSFYTIKKDKLYYCIYILEEAGKNKASLTIKPVTELDKVIAFDYSSDGKTLILSGVKNGQTDLYTYSVFGGQLTQITNDLYDELEPKFTNDNQSIAFVSNRESDTIFKDIDMQFLPNTTDIFTMDVSQFKRTFKKLKRITNTPKINEHSPLPLKGGSITYLSEQNGIDNRFIAKVNRVIDYIDTSIHYRDEISLLPQTNYVTEIREQAMNSDQDLIYLVYQNNNYKLYRQTYDTTSLVKFYNAGYLQKANAVKISNLKLQGASNKDTVYINNVYYQKIFVEIGKETSIKLASDSTKEKTKQLIPKYQFPKYTIYNINFTKDFLVTNFDNTFLFPNYQIYQGPGSVYINPGLNSLTKIGASDLFDDYKLVGGIRIPLSLNSGSETLLSFENLRNRLDHRLLYYRQKAVSETELSKSITHDIRYRMSYPISETFSLRLTTNLRQDKTQYPPGAEFSEDVIQYNSGLNFEMVFDNSIPMELNIRRGLRLKVFAEYLQDYTSNYYATFNLGIDLRSYTRITRNFIWVNRIAGATSLGSKRLLYYMGAVNNWVLRPTDNFNFDLDVDPSQNYGYQTIATPLRGFIQNTRNGNSFALLSTELRLPIFSFLSPFPINSEFFRHFQIVAFGDVGSAWTGPHPLSPENYFNNHKIDNYPIQINIQNLIEPIVGDVGFGFRSKLMGYFIKLDIAWGIEDLRFLKPVTQISLNLDI</sequence>
<dbReference type="OrthoDB" id="9760276at2"/>
<comment type="caution">
    <text evidence="1">The sequence shown here is derived from an EMBL/GenBank/DDBJ whole genome shotgun (WGS) entry which is preliminary data.</text>
</comment>
<organism evidence="1 2">
    <name type="scientific">Putridiphycobacter roseus</name>
    <dbReference type="NCBI Taxonomy" id="2219161"/>
    <lineage>
        <taxon>Bacteria</taxon>
        <taxon>Pseudomonadati</taxon>
        <taxon>Bacteroidota</taxon>
        <taxon>Flavobacteriia</taxon>
        <taxon>Flavobacteriales</taxon>
        <taxon>Crocinitomicaceae</taxon>
        <taxon>Putridiphycobacter</taxon>
    </lineage>
</organism>
<dbReference type="Gene3D" id="2.120.10.30">
    <property type="entry name" value="TolB, C-terminal domain"/>
    <property type="match status" value="1"/>
</dbReference>
<dbReference type="Gene3D" id="2.40.160.50">
    <property type="entry name" value="membrane protein fhac: a member of the omp85/tpsb transporter family"/>
    <property type="match status" value="1"/>
</dbReference>
<dbReference type="InterPro" id="IPR011042">
    <property type="entry name" value="6-blade_b-propeller_TolB-like"/>
</dbReference>
<dbReference type="RefSeq" id="WP_111062864.1">
    <property type="nucleotide sequence ID" value="NZ_JBHUCU010000016.1"/>
</dbReference>
<dbReference type="EMBL" id="QKSB01000004">
    <property type="protein sequence ID" value="PZE17339.1"/>
    <property type="molecule type" value="Genomic_DNA"/>
</dbReference>
<proteinExistence type="predicted"/>
<dbReference type="Proteomes" id="UP000249248">
    <property type="component" value="Unassembled WGS sequence"/>
</dbReference>
<accession>A0A2W1MYR7</accession>
<name>A0A2W1MYR7_9FLAO</name>
<keyword evidence="2" id="KW-1185">Reference proteome</keyword>
<reference evidence="1 2" key="1">
    <citation type="submission" date="2018-06" db="EMBL/GenBank/DDBJ databases">
        <title>The draft genome sequence of Crocinitomix sp. SM1701.</title>
        <authorList>
            <person name="Zhang X."/>
        </authorList>
    </citation>
    <scope>NUCLEOTIDE SEQUENCE [LARGE SCALE GENOMIC DNA]</scope>
    <source>
        <strain evidence="1 2">SM1701</strain>
    </source>
</reference>
<evidence type="ECO:0008006" key="3">
    <source>
        <dbReference type="Google" id="ProtNLM"/>
    </source>
</evidence>
<protein>
    <recommendedName>
        <fullName evidence="3">Translocation protein TolB</fullName>
    </recommendedName>
</protein>
<dbReference type="AlphaFoldDB" id="A0A2W1MYR7"/>
<evidence type="ECO:0000313" key="2">
    <source>
        <dbReference type="Proteomes" id="UP000249248"/>
    </source>
</evidence>
<dbReference type="SUPFAM" id="SSF82171">
    <property type="entry name" value="DPP6 N-terminal domain-like"/>
    <property type="match status" value="1"/>
</dbReference>
<gene>
    <name evidence="1" type="ORF">DNU06_08700</name>
</gene>
<dbReference type="InterPro" id="IPR011659">
    <property type="entry name" value="WD40"/>
</dbReference>
<dbReference type="Pfam" id="PF07676">
    <property type="entry name" value="PD40"/>
    <property type="match status" value="1"/>
</dbReference>
<evidence type="ECO:0000313" key="1">
    <source>
        <dbReference type="EMBL" id="PZE17339.1"/>
    </source>
</evidence>